<name>A0AAD5YJH9_9AGAR</name>
<feature type="transmembrane region" description="Helical" evidence="2">
    <location>
        <begin position="111"/>
        <end position="134"/>
    </location>
</feature>
<reference evidence="3" key="1">
    <citation type="submission" date="2022-07" db="EMBL/GenBank/DDBJ databases">
        <title>Genome Sequence of Leucocoprinus birnbaumii.</title>
        <authorList>
            <person name="Buettner E."/>
        </authorList>
    </citation>
    <scope>NUCLEOTIDE SEQUENCE</scope>
    <source>
        <strain evidence="3">VT141</strain>
    </source>
</reference>
<evidence type="ECO:0000313" key="4">
    <source>
        <dbReference type="Proteomes" id="UP001213000"/>
    </source>
</evidence>
<organism evidence="3 4">
    <name type="scientific">Leucocoprinus birnbaumii</name>
    <dbReference type="NCBI Taxonomy" id="56174"/>
    <lineage>
        <taxon>Eukaryota</taxon>
        <taxon>Fungi</taxon>
        <taxon>Dikarya</taxon>
        <taxon>Basidiomycota</taxon>
        <taxon>Agaricomycotina</taxon>
        <taxon>Agaricomycetes</taxon>
        <taxon>Agaricomycetidae</taxon>
        <taxon>Agaricales</taxon>
        <taxon>Agaricineae</taxon>
        <taxon>Agaricaceae</taxon>
        <taxon>Leucocoprinus</taxon>
    </lineage>
</organism>
<evidence type="ECO:0000256" key="2">
    <source>
        <dbReference type="SAM" id="Phobius"/>
    </source>
</evidence>
<keyword evidence="4" id="KW-1185">Reference proteome</keyword>
<feature type="transmembrane region" description="Helical" evidence="2">
    <location>
        <begin position="164"/>
        <end position="189"/>
    </location>
</feature>
<dbReference type="EMBL" id="JANIEX010001765">
    <property type="protein sequence ID" value="KAJ3554648.1"/>
    <property type="molecule type" value="Genomic_DNA"/>
</dbReference>
<dbReference type="Proteomes" id="UP001213000">
    <property type="component" value="Unassembled WGS sequence"/>
</dbReference>
<proteinExistence type="predicted"/>
<feature type="transmembrane region" description="Helical" evidence="2">
    <location>
        <begin position="619"/>
        <end position="644"/>
    </location>
</feature>
<evidence type="ECO:0000313" key="3">
    <source>
        <dbReference type="EMBL" id="KAJ3554648.1"/>
    </source>
</evidence>
<comment type="caution">
    <text evidence="3">The sequence shown here is derived from an EMBL/GenBank/DDBJ whole genome shotgun (WGS) entry which is preliminary data.</text>
</comment>
<keyword evidence="2" id="KW-1133">Transmembrane helix</keyword>
<keyword evidence="2" id="KW-0812">Transmembrane</keyword>
<accession>A0AAD5YJH9</accession>
<feature type="region of interest" description="Disordered" evidence="1">
    <location>
        <begin position="83"/>
        <end position="102"/>
    </location>
</feature>
<feature type="transmembrane region" description="Helical" evidence="2">
    <location>
        <begin position="236"/>
        <end position="262"/>
    </location>
</feature>
<protein>
    <submittedName>
        <fullName evidence="3">Uncharacterized protein</fullName>
    </submittedName>
</protein>
<sequence>MSEVIMPQGSSDLEEESLRIRSMYTGDWQLKQKVFKVDVDSNAQLTTHLLPVLSSFMDSNYAVRLSPQYAPLEAAPRAREVIASPTSSDPARRGSIHPQGSSVKSMNKQEIHLRVAAFICLEVLFLVFACHCFSESHPIPLQTSPNDEVKLLSLFKLSLTELKAGIAALSVAWHTLAGFFVKDIIAVVCSAEFMVQYRRLGELNPGLTDRVFMITSGTIDNLLHFVMGTATGRFRLAFITMLALMTVGPLGSGIITIGTIMVKEKLPIAVASLTPPLAEPQASYWSDRIGRRAALVTNMEKVENITFGYNMGLASGSDYVLIPWPIIDQDTREQTSIIYRSDILRFHFECSWVSAVESRGRTTDGCADALASTWQFQFFSAIPWKWPHYRYYSTAFPESPTPLFPGIMPLSPFAWVPYLNYTSIDALFLFINPIPSPNLDVQDMNNLNLVSVLSKNYRRPLVLDLPDRFDRLNRTQSRTLDSAVLNCTMYNSIEPAEITLSQSVLTAYQNPEPMNNTDLVGNFSPEAAAVMADDLYRSIISDDTLSAGIFLDPVSGSIRAAEGAVHERKLLPLDQISENLGSFIQSAGKAALNGIIVSPDGASTTLKTMSQIVECRYPVTALVASLPFLISFTGIIACILLLLAGIV</sequence>
<dbReference type="AlphaFoldDB" id="A0AAD5YJH9"/>
<evidence type="ECO:0000256" key="1">
    <source>
        <dbReference type="SAM" id="MobiDB-lite"/>
    </source>
</evidence>
<keyword evidence="2" id="KW-0472">Membrane</keyword>
<gene>
    <name evidence="3" type="ORF">NP233_g12375</name>
</gene>